<dbReference type="Proteomes" id="UP001259832">
    <property type="component" value="Unassembled WGS sequence"/>
</dbReference>
<evidence type="ECO:0008006" key="3">
    <source>
        <dbReference type="Google" id="ProtNLM"/>
    </source>
</evidence>
<gene>
    <name evidence="1" type="ORF">P3T76_010795</name>
</gene>
<sequence length="272" mass="31646">MQFNGYKYLVNAKRNESTYYQCLTDCSTQCKGNLITKRHPDGEIKVCETGEHTCNTTRDTKLRDCIEEMRQTLEAETARALTIIPYRLWDRVSRQLDDKYPDQAVQVMPQDEAINFIKYMRRQAYACRRLNAQHHTETFTETLIIVGHDAAYDVYVLVLFVLTEAKDEWTYWHCLHWMKMSPSSITCDFEAAFINTGRHQLDDIPASRRKLHALIIPANQIEEAMSPGMLAILTVIPIDEIQSKGIPFVMSKLSTLGAVRQWTEFWTYFTRT</sequence>
<organism evidence="1 2">
    <name type="scientific">Phytophthora citrophthora</name>
    <dbReference type="NCBI Taxonomy" id="4793"/>
    <lineage>
        <taxon>Eukaryota</taxon>
        <taxon>Sar</taxon>
        <taxon>Stramenopiles</taxon>
        <taxon>Oomycota</taxon>
        <taxon>Peronosporomycetes</taxon>
        <taxon>Peronosporales</taxon>
        <taxon>Peronosporaceae</taxon>
        <taxon>Phytophthora</taxon>
    </lineage>
</organism>
<keyword evidence="2" id="KW-1185">Reference proteome</keyword>
<dbReference type="AlphaFoldDB" id="A0AAD9GAY1"/>
<evidence type="ECO:0000313" key="1">
    <source>
        <dbReference type="EMBL" id="KAK1935029.1"/>
    </source>
</evidence>
<reference evidence="1" key="1">
    <citation type="submission" date="2023-08" db="EMBL/GenBank/DDBJ databases">
        <title>Reference Genome Resource for the Citrus Pathogen Phytophthora citrophthora.</title>
        <authorList>
            <person name="Moller H."/>
            <person name="Coetzee B."/>
            <person name="Rose L.J."/>
            <person name="Van Niekerk J.M."/>
        </authorList>
    </citation>
    <scope>NUCLEOTIDE SEQUENCE</scope>
    <source>
        <strain evidence="1">STE-U-9442</strain>
    </source>
</reference>
<name>A0AAD9GAY1_9STRA</name>
<proteinExistence type="predicted"/>
<dbReference type="Gene3D" id="2.20.25.240">
    <property type="match status" value="1"/>
</dbReference>
<dbReference type="EMBL" id="JASMQC010000024">
    <property type="protein sequence ID" value="KAK1935029.1"/>
    <property type="molecule type" value="Genomic_DNA"/>
</dbReference>
<comment type="caution">
    <text evidence="1">The sequence shown here is derived from an EMBL/GenBank/DDBJ whole genome shotgun (WGS) entry which is preliminary data.</text>
</comment>
<evidence type="ECO:0000313" key="2">
    <source>
        <dbReference type="Proteomes" id="UP001259832"/>
    </source>
</evidence>
<protein>
    <recommendedName>
        <fullName evidence="3">FLYWCH-type domain-containing protein</fullName>
    </recommendedName>
</protein>
<accession>A0AAD9GAY1</accession>